<evidence type="ECO:0000313" key="3">
    <source>
        <dbReference type="EMBL" id="MFD2798293.1"/>
    </source>
</evidence>
<evidence type="ECO:0000256" key="1">
    <source>
        <dbReference type="ARBA" id="ARBA00010617"/>
    </source>
</evidence>
<dbReference type="InterPro" id="IPR001128">
    <property type="entry name" value="Cyt_P450"/>
</dbReference>
<evidence type="ECO:0000256" key="2">
    <source>
        <dbReference type="RuleBase" id="RU000461"/>
    </source>
</evidence>
<keyword evidence="2" id="KW-0560">Oxidoreductase</keyword>
<dbReference type="SUPFAM" id="SSF48264">
    <property type="entry name" value="Cytochrome P450"/>
    <property type="match status" value="1"/>
</dbReference>
<keyword evidence="4" id="KW-1185">Reference proteome</keyword>
<sequence length="424" mass="47186">MTDPVRDLFDAKPEMARCPHLAYGPMREEAAPRWIERIQAYALTRYDDIVAVLRAPEKFSSVMASGPGSVTPLARRLVADPDTSSTLRAQAQRRLEISESAVLLNADPPVHSRQRKLVNRAFTARRVLAMEPSVEQLANELIDAFIDDGKAEMVSQFSILMPMTVIADILGVPAEMHPTFKRWSDAFVAGTGSMNLSDDTIAELFAAVDEFYDYFTEQIARRREEPTDDLLSAIVGARIDGETPLTQNEMLQMLVQFLVAGNETTTNLLTSVMYKLVTDPELMTAVRADHALVPKVVEEVLRLESPVQGIFRTANEDVEIGGVTIPKGSNIYLVYGSANRDERNFHEPDRLSFDRASEGNHLAFGKGEHFCLGAPIARLETRVGITAWLRRTKEIALEADPEDVEYLPSFAQHGIARLPLRFTA</sequence>
<proteinExistence type="inferred from homology"/>
<name>A0ABW5W6R4_9PSEU</name>
<dbReference type="Pfam" id="PF00067">
    <property type="entry name" value="p450"/>
    <property type="match status" value="1"/>
</dbReference>
<organism evidence="3 4">
    <name type="scientific">Prauserella oleivorans</name>
    <dbReference type="NCBI Taxonomy" id="1478153"/>
    <lineage>
        <taxon>Bacteria</taxon>
        <taxon>Bacillati</taxon>
        <taxon>Actinomycetota</taxon>
        <taxon>Actinomycetes</taxon>
        <taxon>Pseudonocardiales</taxon>
        <taxon>Pseudonocardiaceae</taxon>
        <taxon>Prauserella</taxon>
    </lineage>
</organism>
<dbReference type="Gene3D" id="1.10.630.10">
    <property type="entry name" value="Cytochrome P450"/>
    <property type="match status" value="1"/>
</dbReference>
<protein>
    <submittedName>
        <fullName evidence="3">Cytochrome P450</fullName>
    </submittedName>
</protein>
<accession>A0ABW5W6R4</accession>
<dbReference type="EMBL" id="JBHUOF010000003">
    <property type="protein sequence ID" value="MFD2798293.1"/>
    <property type="molecule type" value="Genomic_DNA"/>
</dbReference>
<dbReference type="RefSeq" id="WP_377383765.1">
    <property type="nucleotide sequence ID" value="NZ_JBHSAN010000001.1"/>
</dbReference>
<dbReference type="InterPro" id="IPR036396">
    <property type="entry name" value="Cyt_P450_sf"/>
</dbReference>
<dbReference type="InterPro" id="IPR017972">
    <property type="entry name" value="Cyt_P450_CS"/>
</dbReference>
<reference evidence="4" key="1">
    <citation type="journal article" date="2019" name="Int. J. Syst. Evol. Microbiol.">
        <title>The Global Catalogue of Microorganisms (GCM) 10K type strain sequencing project: providing services to taxonomists for standard genome sequencing and annotation.</title>
        <authorList>
            <consortium name="The Broad Institute Genomics Platform"/>
            <consortium name="The Broad Institute Genome Sequencing Center for Infectious Disease"/>
            <person name="Wu L."/>
            <person name="Ma J."/>
        </authorList>
    </citation>
    <scope>NUCLEOTIDE SEQUENCE [LARGE SCALE GENOMIC DNA]</scope>
    <source>
        <strain evidence="4">IBRC-M 10906</strain>
    </source>
</reference>
<dbReference type="InterPro" id="IPR002397">
    <property type="entry name" value="Cyt_P450_B"/>
</dbReference>
<keyword evidence="2" id="KW-0503">Monooxygenase</keyword>
<dbReference type="PANTHER" id="PTHR46696">
    <property type="entry name" value="P450, PUTATIVE (EUROFUNG)-RELATED"/>
    <property type="match status" value="1"/>
</dbReference>
<dbReference type="PANTHER" id="PTHR46696:SF1">
    <property type="entry name" value="CYTOCHROME P450 YJIB-RELATED"/>
    <property type="match status" value="1"/>
</dbReference>
<keyword evidence="2" id="KW-0408">Iron</keyword>
<comment type="similarity">
    <text evidence="1 2">Belongs to the cytochrome P450 family.</text>
</comment>
<dbReference type="PRINTS" id="PR00385">
    <property type="entry name" value="P450"/>
</dbReference>
<keyword evidence="2" id="KW-0479">Metal-binding</keyword>
<evidence type="ECO:0000313" key="4">
    <source>
        <dbReference type="Proteomes" id="UP001597478"/>
    </source>
</evidence>
<gene>
    <name evidence="3" type="ORF">ACFS2C_02670</name>
</gene>
<comment type="caution">
    <text evidence="3">The sequence shown here is derived from an EMBL/GenBank/DDBJ whole genome shotgun (WGS) entry which is preliminary data.</text>
</comment>
<dbReference type="PRINTS" id="PR00359">
    <property type="entry name" value="BP450"/>
</dbReference>
<keyword evidence="2" id="KW-0349">Heme</keyword>
<dbReference type="PROSITE" id="PS00086">
    <property type="entry name" value="CYTOCHROME_P450"/>
    <property type="match status" value="1"/>
</dbReference>
<dbReference type="Proteomes" id="UP001597478">
    <property type="component" value="Unassembled WGS sequence"/>
</dbReference>